<dbReference type="VEuPathDB" id="FungiDB:ASPCADRAFT_209040"/>
<feature type="region of interest" description="Disordered" evidence="2">
    <location>
        <begin position="1"/>
        <end position="56"/>
    </location>
</feature>
<dbReference type="PANTHER" id="PTHR15243:SF0">
    <property type="entry name" value="SERINE_THREONINE-PROTEIN KINASE 19"/>
    <property type="match status" value="1"/>
</dbReference>
<evidence type="ECO:0000313" key="5">
    <source>
        <dbReference type="Proteomes" id="UP000188318"/>
    </source>
</evidence>
<comment type="similarity">
    <text evidence="1">Belongs to the STK19 family.</text>
</comment>
<protein>
    <recommendedName>
        <fullName evidence="6">Serine-threonine protein kinase 19</fullName>
    </recommendedName>
</protein>
<proteinExistence type="inferred from homology"/>
<dbReference type="Proteomes" id="UP000188318">
    <property type="component" value="Unassembled WGS sequence"/>
</dbReference>
<dbReference type="InterPro" id="IPR018865">
    <property type="entry name" value="STK19-like"/>
</dbReference>
<reference evidence="3" key="1">
    <citation type="submission" date="2016-12" db="EMBL/GenBank/DDBJ databases">
        <authorList>
            <consortium name="DOE Joint Genome Institute"/>
            <person name="Riley R."/>
            <person name="Kuo A."/>
            <person name="Sun H."/>
            <person name="Pangilinan J."/>
            <person name="Culley D."/>
            <person name="Salamov A."/>
            <person name="Magnuson J."/>
            <person name="Bruno K."/>
            <person name="Henrissat B."/>
            <person name="Berka R."/>
            <person name="Tsang A."/>
            <person name="Barry K."/>
            <person name="lapidus A."/>
            <person name="Martin J."/>
            <person name="Lindquist E."/>
            <person name="Wang Z."/>
            <person name="Baker S."/>
            <person name="Grigoriev I."/>
            <person name="Nordberg H.P."/>
            <person name="Cantor M.N."/>
            <person name="Hua S.X."/>
        </authorList>
    </citation>
    <scope>NUCLEOTIDE SEQUENCE [LARGE SCALE GENOMIC DNA]</scope>
    <source>
        <strain evidence="3">ITEM 5010</strain>
    </source>
</reference>
<evidence type="ECO:0008006" key="6">
    <source>
        <dbReference type="Google" id="ProtNLM"/>
    </source>
</evidence>
<gene>
    <name evidence="4" type="ORF">ASPCADRAFT_209040</name>
    <name evidence="3" type="ORF">ASPCADRAFT_7161</name>
</gene>
<dbReference type="OrthoDB" id="3980126at2759"/>
<evidence type="ECO:0000313" key="3">
    <source>
        <dbReference type="EMBL" id="OOF93681.1"/>
    </source>
</evidence>
<dbReference type="GO" id="GO:0046579">
    <property type="term" value="P:positive regulation of Ras protein signal transduction"/>
    <property type="evidence" value="ECO:0007669"/>
    <property type="project" value="TreeGrafter"/>
</dbReference>
<dbReference type="EMBL" id="KV907503">
    <property type="protein sequence ID" value="OOF93764.1"/>
    <property type="molecule type" value="Genomic_DNA"/>
</dbReference>
<sequence length="388" mass="41539">MPLRITSAPVSGVKKNKKPASLRPRASPFAAHARRKASAPSSSGASKPYGEHEYGQGPLPDLGISRYIPETAPVNDVVQALQYIRHSMFEDLPRRTGMSSTRTAEVLNFRRSLPPLASVAHVHTLLNSPTKVEKEIMELVHAGQVRRLIVPGRGNDAAGLGDCLVLTEEWERLVQDSPALDVSLKGKFLELLGRLGNACAIPGAAFSLPETMALVRAGFLVSSSTLAKGSSSLASLPVFAATSTTTTTTPASSSARRCGTEQTADVGSSCRSQLHTATLFLSLPNTGPYLRLLGAGRSHLLSVLKRAGSSEVPGHLLRDRWNGAVKNEKNFSVAKRARGEFAGILPGRTKRWKELYGMNFRWVLEEALGAGLIEIFDTGSVGPGVRCL</sequence>
<keyword evidence="5" id="KW-1185">Reference proteome</keyword>
<dbReference type="PANTHER" id="PTHR15243">
    <property type="entry name" value="SERINE/THREONINE-PROTEIN KINASE 19"/>
    <property type="match status" value="1"/>
</dbReference>
<dbReference type="OMA" id="MNFRWAL"/>
<dbReference type="AlphaFoldDB" id="A0A1R3RGT0"/>
<dbReference type="VEuPathDB" id="FungiDB:ASPCADRAFT_7161"/>
<evidence type="ECO:0000256" key="2">
    <source>
        <dbReference type="SAM" id="MobiDB-lite"/>
    </source>
</evidence>
<evidence type="ECO:0000256" key="1">
    <source>
        <dbReference type="ARBA" id="ARBA00093458"/>
    </source>
</evidence>
<organism evidence="3 5">
    <name type="scientific">Aspergillus carbonarius (strain ITEM 5010)</name>
    <dbReference type="NCBI Taxonomy" id="602072"/>
    <lineage>
        <taxon>Eukaryota</taxon>
        <taxon>Fungi</taxon>
        <taxon>Dikarya</taxon>
        <taxon>Ascomycota</taxon>
        <taxon>Pezizomycotina</taxon>
        <taxon>Eurotiomycetes</taxon>
        <taxon>Eurotiomycetidae</taxon>
        <taxon>Eurotiales</taxon>
        <taxon>Aspergillaceae</taxon>
        <taxon>Aspergillus</taxon>
        <taxon>Aspergillus subgen. Circumdati</taxon>
    </lineage>
</organism>
<evidence type="ECO:0000313" key="4">
    <source>
        <dbReference type="EMBL" id="OOF93764.1"/>
    </source>
</evidence>
<accession>A0A1R3RGT0</accession>
<dbReference type="EMBL" id="KV907503">
    <property type="protein sequence ID" value="OOF93681.1"/>
    <property type="molecule type" value="Genomic_DNA"/>
</dbReference>
<dbReference type="Pfam" id="PF10494">
    <property type="entry name" value="Stk19"/>
    <property type="match status" value="1"/>
</dbReference>
<name>A0A1R3RGT0_ASPC5</name>
<reference evidence="5" key="2">
    <citation type="journal article" date="2017" name="Genome Biol.">
        <title>Comparative genomics reveals high biological diversity and specific adaptations in the industrially and medically important fungal genus Aspergillus.</title>
        <authorList>
            <person name="de Vries R.P."/>
            <person name="Riley R."/>
            <person name="Wiebenga A."/>
            <person name="Aguilar-Osorio G."/>
            <person name="Amillis S."/>
            <person name="Uchima C.A."/>
            <person name="Anderluh G."/>
            <person name="Asadollahi M."/>
            <person name="Askin M."/>
            <person name="Barry K."/>
            <person name="Battaglia E."/>
            <person name="Bayram O."/>
            <person name="Benocci T."/>
            <person name="Braus-Stromeyer S.A."/>
            <person name="Caldana C."/>
            <person name="Canovas D."/>
            <person name="Cerqueira G.C."/>
            <person name="Chen F."/>
            <person name="Chen W."/>
            <person name="Choi C."/>
            <person name="Clum A."/>
            <person name="Dos Santos R.A."/>
            <person name="Damasio A.R."/>
            <person name="Diallinas G."/>
            <person name="Emri T."/>
            <person name="Fekete E."/>
            <person name="Flipphi M."/>
            <person name="Freyberg S."/>
            <person name="Gallo A."/>
            <person name="Gournas C."/>
            <person name="Habgood R."/>
            <person name="Hainaut M."/>
            <person name="Harispe M.L."/>
            <person name="Henrissat B."/>
            <person name="Hilden K.S."/>
            <person name="Hope R."/>
            <person name="Hossain A."/>
            <person name="Karabika E."/>
            <person name="Karaffa L."/>
            <person name="Karanyi Z."/>
            <person name="Krasevec N."/>
            <person name="Kuo A."/>
            <person name="Kusch H."/>
            <person name="LaButti K."/>
            <person name="Lagendijk E.L."/>
            <person name="Lapidus A."/>
            <person name="Levasseur A."/>
            <person name="Lindquist E."/>
            <person name="Lipzen A."/>
            <person name="Logrieco A.F."/>
            <person name="MacCabe A."/>
            <person name="Maekelae M.R."/>
            <person name="Malavazi I."/>
            <person name="Melin P."/>
            <person name="Meyer V."/>
            <person name="Mielnichuk N."/>
            <person name="Miskei M."/>
            <person name="Molnar A.P."/>
            <person name="Mule G."/>
            <person name="Ngan C.Y."/>
            <person name="Orejas M."/>
            <person name="Orosz E."/>
            <person name="Ouedraogo J.P."/>
            <person name="Overkamp K.M."/>
            <person name="Park H.-S."/>
            <person name="Perrone G."/>
            <person name="Piumi F."/>
            <person name="Punt P.J."/>
            <person name="Ram A.F."/>
            <person name="Ramon A."/>
            <person name="Rauscher S."/>
            <person name="Record E."/>
            <person name="Riano-Pachon D.M."/>
            <person name="Robert V."/>
            <person name="Roehrig J."/>
            <person name="Ruller R."/>
            <person name="Salamov A."/>
            <person name="Salih N.S."/>
            <person name="Samson R.A."/>
            <person name="Sandor E."/>
            <person name="Sanguinetti M."/>
            <person name="Schuetze T."/>
            <person name="Sepcic K."/>
            <person name="Shelest E."/>
            <person name="Sherlock G."/>
            <person name="Sophianopoulou V."/>
            <person name="Squina F.M."/>
            <person name="Sun H."/>
            <person name="Susca A."/>
            <person name="Todd R.B."/>
            <person name="Tsang A."/>
            <person name="Unkles S.E."/>
            <person name="van de Wiele N."/>
            <person name="van Rossen-Uffink D."/>
            <person name="Oliveira J.V."/>
            <person name="Vesth T.C."/>
            <person name="Visser J."/>
            <person name="Yu J.-H."/>
            <person name="Zhou M."/>
            <person name="Andersen M.R."/>
            <person name="Archer D.B."/>
            <person name="Baker S.E."/>
            <person name="Benoit I."/>
            <person name="Brakhage A.A."/>
            <person name="Braus G.H."/>
            <person name="Fischer R."/>
            <person name="Frisvad J.C."/>
            <person name="Goldman G.H."/>
            <person name="Houbraken J."/>
            <person name="Oakley B."/>
            <person name="Pocsi I."/>
            <person name="Scazzocchio C."/>
            <person name="Seiboth B."/>
            <person name="vanKuyk P.A."/>
            <person name="Wortman J."/>
            <person name="Dyer P.S."/>
            <person name="Grigoriev I.V."/>
        </authorList>
    </citation>
    <scope>NUCLEOTIDE SEQUENCE [LARGE SCALE GENOMIC DNA]</scope>
    <source>
        <strain evidence="5">ITEM 5010</strain>
    </source>
</reference>
<feature type="compositionally biased region" description="Low complexity" evidence="2">
    <location>
        <begin position="38"/>
        <end position="48"/>
    </location>
</feature>